<sequence length="97" mass="11659">MFWVNPNAQLRLVCAGPRDSVVTRVPGTRQEEDKQNKRKRTAAWTPLTWVYYCRDRNKRKAKHGTKLSHDFFNDTKHKRRTDYQEALTFPQEQRLCH</sequence>
<dbReference type="Proteomes" id="UP001157502">
    <property type="component" value="Chromosome 19"/>
</dbReference>
<organism evidence="1 2">
    <name type="scientific">Dallia pectoralis</name>
    <name type="common">Alaska blackfish</name>
    <dbReference type="NCBI Taxonomy" id="75939"/>
    <lineage>
        <taxon>Eukaryota</taxon>
        <taxon>Metazoa</taxon>
        <taxon>Chordata</taxon>
        <taxon>Craniata</taxon>
        <taxon>Vertebrata</taxon>
        <taxon>Euteleostomi</taxon>
        <taxon>Actinopterygii</taxon>
        <taxon>Neopterygii</taxon>
        <taxon>Teleostei</taxon>
        <taxon>Protacanthopterygii</taxon>
        <taxon>Esociformes</taxon>
        <taxon>Umbridae</taxon>
        <taxon>Dallia</taxon>
    </lineage>
</organism>
<gene>
    <name evidence="1" type="ORF">DPEC_G00227090</name>
</gene>
<keyword evidence="2" id="KW-1185">Reference proteome</keyword>
<proteinExistence type="predicted"/>
<dbReference type="EMBL" id="CM055746">
    <property type="protein sequence ID" value="KAJ7997256.1"/>
    <property type="molecule type" value="Genomic_DNA"/>
</dbReference>
<comment type="caution">
    <text evidence="1">The sequence shown here is derived from an EMBL/GenBank/DDBJ whole genome shotgun (WGS) entry which is preliminary data.</text>
</comment>
<evidence type="ECO:0000313" key="2">
    <source>
        <dbReference type="Proteomes" id="UP001157502"/>
    </source>
</evidence>
<evidence type="ECO:0000313" key="1">
    <source>
        <dbReference type="EMBL" id="KAJ7997256.1"/>
    </source>
</evidence>
<reference evidence="1" key="1">
    <citation type="submission" date="2021-05" db="EMBL/GenBank/DDBJ databases">
        <authorList>
            <person name="Pan Q."/>
            <person name="Jouanno E."/>
            <person name="Zahm M."/>
            <person name="Klopp C."/>
            <person name="Cabau C."/>
            <person name="Louis A."/>
            <person name="Berthelot C."/>
            <person name="Parey E."/>
            <person name="Roest Crollius H."/>
            <person name="Montfort J."/>
            <person name="Robinson-Rechavi M."/>
            <person name="Bouchez O."/>
            <person name="Lampietro C."/>
            <person name="Lopez Roques C."/>
            <person name="Donnadieu C."/>
            <person name="Postlethwait J."/>
            <person name="Bobe J."/>
            <person name="Dillon D."/>
            <person name="Chandos A."/>
            <person name="von Hippel F."/>
            <person name="Guiguen Y."/>
        </authorList>
    </citation>
    <scope>NUCLEOTIDE SEQUENCE</scope>
    <source>
        <strain evidence="1">YG-Jan2019</strain>
    </source>
</reference>
<name>A0ACC2G0W0_DALPE</name>
<protein>
    <submittedName>
        <fullName evidence="1">Uncharacterized protein</fullName>
    </submittedName>
</protein>
<accession>A0ACC2G0W0</accession>